<gene>
    <name evidence="2" type="ORF">J9253_05030</name>
</gene>
<dbReference type="EMBL" id="CP072801">
    <property type="protein sequence ID" value="QTR47305.1"/>
    <property type="molecule type" value="Genomic_DNA"/>
</dbReference>
<feature type="signal peptide" evidence="1">
    <location>
        <begin position="1"/>
        <end position="27"/>
    </location>
</feature>
<keyword evidence="1" id="KW-0732">Signal</keyword>
<accession>A0ABX7WUF0</accession>
<dbReference type="Proteomes" id="UP000672039">
    <property type="component" value="Chromosome"/>
</dbReference>
<name>A0ABX7WUF0_9GAMM</name>
<dbReference type="RefSeq" id="WP_210223580.1">
    <property type="nucleotide sequence ID" value="NZ_CP072801.1"/>
</dbReference>
<dbReference type="Pfam" id="PF03891">
    <property type="entry name" value="DUF333"/>
    <property type="match status" value="1"/>
</dbReference>
<dbReference type="InterPro" id="IPR005590">
    <property type="entry name" value="DUF333"/>
</dbReference>
<sequence>MRLRIGFTLSMALLLSACASTPTPMTANPQIARAASPASLNCTQNHGKLEIYQTPEGEKANCLLPGGKVCDEWEMFRGNCPTRTVNANMGFLGL</sequence>
<dbReference type="PROSITE" id="PS51257">
    <property type="entry name" value="PROKAR_LIPOPROTEIN"/>
    <property type="match status" value="1"/>
</dbReference>
<evidence type="ECO:0000256" key="1">
    <source>
        <dbReference type="SAM" id="SignalP"/>
    </source>
</evidence>
<organism evidence="2 3">
    <name type="scientific">Thiothrix litoralis</name>
    <dbReference type="NCBI Taxonomy" id="2891210"/>
    <lineage>
        <taxon>Bacteria</taxon>
        <taxon>Pseudomonadati</taxon>
        <taxon>Pseudomonadota</taxon>
        <taxon>Gammaproteobacteria</taxon>
        <taxon>Thiotrichales</taxon>
        <taxon>Thiotrichaceae</taxon>
        <taxon>Thiothrix</taxon>
    </lineage>
</organism>
<dbReference type="PANTHER" id="PTHR38008">
    <property type="entry name" value="HEMOLYSIN-RELATED"/>
    <property type="match status" value="1"/>
</dbReference>
<keyword evidence="3" id="KW-1185">Reference proteome</keyword>
<reference evidence="2 3" key="1">
    <citation type="submission" date="2021-04" db="EMBL/GenBank/DDBJ databases">
        <title>Genomics, taxonomy and metabolism of representatives of sulfur bacteria of the genus Thiothrix: Thiothrix fructosivorans QT, Thiothrix unzii A1T and three new species, Thiothrix subterranea sp. nov., Thiothrix litoralis sp. nov. and 'Candidatus Thiothrix anitrata' sp. nov.</title>
        <authorList>
            <person name="Ravin N.V."/>
            <person name="Smolyakov D."/>
            <person name="Rudenko T.S."/>
            <person name="Mardanov A.V."/>
            <person name="Beletsky A.V."/>
            <person name="Markov N.D."/>
            <person name="Fomenkov A.I."/>
            <person name="Roberts R.J."/>
            <person name="Karnachuk O.V."/>
            <person name="Novikov A."/>
            <person name="Grabovich M.Y."/>
        </authorList>
    </citation>
    <scope>NUCLEOTIDE SEQUENCE [LARGE SCALE GENOMIC DNA]</scope>
    <source>
        <strain evidence="2 3">AS</strain>
    </source>
</reference>
<evidence type="ECO:0000313" key="3">
    <source>
        <dbReference type="Proteomes" id="UP000672039"/>
    </source>
</evidence>
<feature type="chain" id="PRO_5046916901" evidence="1">
    <location>
        <begin position="28"/>
        <end position="94"/>
    </location>
</feature>
<proteinExistence type="predicted"/>
<evidence type="ECO:0000313" key="2">
    <source>
        <dbReference type="EMBL" id="QTR47305.1"/>
    </source>
</evidence>
<protein>
    <submittedName>
        <fullName evidence="2">DUF333 domain-containing protein</fullName>
    </submittedName>
</protein>
<dbReference type="PANTHER" id="PTHR38008:SF2">
    <property type="entry name" value="HEMOLYSIN"/>
    <property type="match status" value="1"/>
</dbReference>